<evidence type="ECO:0000256" key="1">
    <source>
        <dbReference type="SAM" id="SignalP"/>
    </source>
</evidence>
<keyword evidence="3" id="KW-1185">Reference proteome</keyword>
<sequence>MKRALIILGSVLTALTLAAGGVFAFCQDQQASSLSPESALKVSQVKKSYSAAQKAKKAVPVTAMKASSSKKAAEPLKKTCPAKLIFKKMGY</sequence>
<organism evidence="2 3">
    <name type="scientific">Lactobacillus nasalidis</name>
    <dbReference type="NCBI Taxonomy" id="2797258"/>
    <lineage>
        <taxon>Bacteria</taxon>
        <taxon>Bacillati</taxon>
        <taxon>Bacillota</taxon>
        <taxon>Bacilli</taxon>
        <taxon>Lactobacillales</taxon>
        <taxon>Lactobacillaceae</taxon>
        <taxon>Lactobacillus</taxon>
    </lineage>
</organism>
<evidence type="ECO:0008006" key="4">
    <source>
        <dbReference type="Google" id="ProtNLM"/>
    </source>
</evidence>
<proteinExistence type="predicted"/>
<keyword evidence="1" id="KW-0732">Signal</keyword>
<dbReference type="Proteomes" id="UP000616547">
    <property type="component" value="Unassembled WGS sequence"/>
</dbReference>
<dbReference type="RefSeq" id="WP_201331828.1">
    <property type="nucleotide sequence ID" value="NZ_BOCG01000344.1"/>
</dbReference>
<evidence type="ECO:0000313" key="2">
    <source>
        <dbReference type="EMBL" id="GHW01616.1"/>
    </source>
</evidence>
<name>A0ABQ3W586_9LACO</name>
<protein>
    <recommendedName>
        <fullName evidence="4">Lipoprotein</fullName>
    </recommendedName>
</protein>
<accession>A0ABQ3W586</accession>
<feature type="chain" id="PRO_5045040396" description="Lipoprotein" evidence="1">
    <location>
        <begin position="25"/>
        <end position="91"/>
    </location>
</feature>
<dbReference type="EMBL" id="BOCI01000344">
    <property type="protein sequence ID" value="GHW01616.1"/>
    <property type="molecule type" value="Genomic_DNA"/>
</dbReference>
<comment type="caution">
    <text evidence="2">The sequence shown here is derived from an EMBL/GenBank/DDBJ whole genome shotgun (WGS) entry which is preliminary data.</text>
</comment>
<gene>
    <name evidence="2" type="ORF">lacNasYZ03_13030</name>
</gene>
<evidence type="ECO:0000313" key="3">
    <source>
        <dbReference type="Proteomes" id="UP000616547"/>
    </source>
</evidence>
<feature type="signal peptide" evidence="1">
    <location>
        <begin position="1"/>
        <end position="24"/>
    </location>
</feature>
<reference evidence="3" key="1">
    <citation type="submission" date="2021-01" db="EMBL/GenBank/DDBJ databases">
        <title>Draft genome sequence of Nasalis larvatus strain YZ03.</title>
        <authorList>
            <person name="Suzuki-Hashido N."/>
            <person name="Tsuchida S."/>
            <person name="Hayakawa T."/>
        </authorList>
    </citation>
    <scope>NUCLEOTIDE SEQUENCE [LARGE SCALE GENOMIC DNA]</scope>
    <source>
        <strain evidence="3">YZ03</strain>
    </source>
</reference>